<reference evidence="3" key="1">
    <citation type="submission" date="2018-02" db="EMBL/GenBank/DDBJ databases">
        <authorList>
            <person name="Cea G.-C."/>
            <person name="William W."/>
        </authorList>
    </citation>
    <scope>NUCLEOTIDE SEQUENCE [LARGE SCALE GENOMIC DNA]</scope>
    <source>
        <strain evidence="3">CIP106223</strain>
        <plasmid evidence="3">rcs93_pii</plasmid>
    </source>
</reference>
<dbReference type="EMBL" id="LT985310">
    <property type="protein sequence ID" value="SPE04173.1"/>
    <property type="molecule type" value="Genomic_DNA"/>
</dbReference>
<sequence>MATIDSLLGPLCDEIKNAKVKSKQILFSMYLHDLLEVKKTHTWQQICEYINKHTDSKLSVRTYRNMAERAKKNTTDSVKSPLTKVVERQPSKPGSKDGSSIQKAEERQERDQLGRLIYPKKEFTEEALLEWEDINIPRSSKVLLIRYGVTKDEYRGLQINIMDPSIINDKVREYCKKKESEWDRIHNSHMYRIKQE</sequence>
<organism evidence="2 3">
    <name type="scientific">Escherichia coli</name>
    <dbReference type="NCBI Taxonomy" id="562"/>
    <lineage>
        <taxon>Bacteria</taxon>
        <taxon>Pseudomonadati</taxon>
        <taxon>Pseudomonadota</taxon>
        <taxon>Gammaproteobacteria</taxon>
        <taxon>Enterobacterales</taxon>
        <taxon>Enterobacteriaceae</taxon>
        <taxon>Escherichia</taxon>
    </lineage>
</organism>
<evidence type="ECO:0000313" key="2">
    <source>
        <dbReference type="EMBL" id="SPE04173.1"/>
    </source>
</evidence>
<keyword evidence="2" id="KW-0614">Plasmid</keyword>
<name>A0A2P9ELA4_ECOLX</name>
<protein>
    <submittedName>
        <fullName evidence="2">Uncharacterized protein</fullName>
    </submittedName>
</protein>
<dbReference type="Proteomes" id="UP000308142">
    <property type="component" value="Plasmid RCS93_pII"/>
</dbReference>
<evidence type="ECO:0000256" key="1">
    <source>
        <dbReference type="SAM" id="MobiDB-lite"/>
    </source>
</evidence>
<proteinExistence type="predicted"/>
<dbReference type="AlphaFoldDB" id="A0A2P9ELA4"/>
<evidence type="ECO:0000313" key="3">
    <source>
        <dbReference type="Proteomes" id="UP000308142"/>
    </source>
</evidence>
<feature type="region of interest" description="Disordered" evidence="1">
    <location>
        <begin position="69"/>
        <end position="108"/>
    </location>
</feature>
<accession>A0A2P9ELA4</accession>
<gene>
    <name evidence="2" type="ORF">RCS93_PII0032</name>
</gene>
<geneLocation type="plasmid" evidence="3">
    <name>rcs93_pii</name>
</geneLocation>
<dbReference type="RefSeq" id="WP_159373161.1">
    <property type="nucleotide sequence ID" value="NZ_LT985310.1"/>
</dbReference>